<proteinExistence type="inferred from homology"/>
<keyword evidence="6 8" id="KW-0342">GTP-binding</keyword>
<dbReference type="SUPFAM" id="SSF53448">
    <property type="entry name" value="Nucleotide-diphospho-sugar transferases"/>
    <property type="match status" value="1"/>
</dbReference>
<dbReference type="GO" id="GO:0046872">
    <property type="term" value="F:metal ion binding"/>
    <property type="evidence" value="ECO:0007669"/>
    <property type="project" value="UniProtKB-KW"/>
</dbReference>
<dbReference type="Gene3D" id="3.90.550.10">
    <property type="entry name" value="Spore Coat Polysaccharide Biosynthesis Protein SpsA, Chain A"/>
    <property type="match status" value="1"/>
</dbReference>
<dbReference type="Proteomes" id="UP000285310">
    <property type="component" value="Unassembled WGS sequence"/>
</dbReference>
<dbReference type="GO" id="GO:1902758">
    <property type="term" value="P:bis(molybdopterin guanine dinucleotide)molybdenum biosynthetic process"/>
    <property type="evidence" value="ECO:0007669"/>
    <property type="project" value="TreeGrafter"/>
</dbReference>
<keyword evidence="4 8" id="KW-0547">Nucleotide-binding</keyword>
<comment type="subcellular location">
    <subcellularLocation>
        <location evidence="8">Cytoplasm</location>
    </subcellularLocation>
</comment>
<accession>A0A423PNB5</accession>
<evidence type="ECO:0000259" key="9">
    <source>
        <dbReference type="Pfam" id="PF12804"/>
    </source>
</evidence>
<dbReference type="FunCoup" id="A0A423PNB5">
    <property type="interactions" value="79"/>
</dbReference>
<evidence type="ECO:0000256" key="8">
    <source>
        <dbReference type="HAMAP-Rule" id="MF_00316"/>
    </source>
</evidence>
<feature type="binding site" evidence="8">
    <location>
        <position position="26"/>
    </location>
    <ligand>
        <name>GTP</name>
        <dbReference type="ChEBI" id="CHEBI:37565"/>
    </ligand>
</feature>
<dbReference type="PANTHER" id="PTHR19136">
    <property type="entry name" value="MOLYBDENUM COFACTOR GUANYLYLTRANSFERASE"/>
    <property type="match status" value="1"/>
</dbReference>
<comment type="subunit">
    <text evidence="8">Monomer.</text>
</comment>
<dbReference type="InterPro" id="IPR013482">
    <property type="entry name" value="Molybde_CF_guanTrfase"/>
</dbReference>
<dbReference type="RefSeq" id="WP_123658487.1">
    <property type="nucleotide sequence ID" value="NZ_AYKG01000030.1"/>
</dbReference>
<keyword evidence="3 8" id="KW-0479">Metal-binding</keyword>
<dbReference type="EC" id="2.7.7.77" evidence="8"/>
<comment type="similarity">
    <text evidence="8">Belongs to the MobA family.</text>
</comment>
<keyword evidence="2 8" id="KW-0808">Transferase</keyword>
<dbReference type="CDD" id="cd02503">
    <property type="entry name" value="MobA"/>
    <property type="match status" value="1"/>
</dbReference>
<dbReference type="HAMAP" id="MF_00316">
    <property type="entry name" value="MobA"/>
    <property type="match status" value="1"/>
</dbReference>
<comment type="domain">
    <text evidence="8">The N-terminal domain determines nucleotide recognition and specific binding, while the C-terminal domain determines the specific binding to the target protein.</text>
</comment>
<feature type="domain" description="MobA-like NTP transferase" evidence="9">
    <location>
        <begin position="10"/>
        <end position="164"/>
    </location>
</feature>
<dbReference type="GO" id="GO:0005525">
    <property type="term" value="F:GTP binding"/>
    <property type="evidence" value="ECO:0007669"/>
    <property type="project" value="UniProtKB-UniRule"/>
</dbReference>
<reference evidence="10 11" key="1">
    <citation type="submission" date="2013-10" db="EMBL/GenBank/DDBJ databases">
        <title>Salinisphaera japonica YTM-1 Genome Sequencing.</title>
        <authorList>
            <person name="Lai Q."/>
            <person name="Li C."/>
            <person name="Shao Z."/>
        </authorList>
    </citation>
    <scope>NUCLEOTIDE SEQUENCE [LARGE SCALE GENOMIC DNA]</scope>
    <source>
        <strain evidence="10 11">YTM-1</strain>
    </source>
</reference>
<comment type="catalytic activity">
    <reaction evidence="8">
        <text>Mo-molybdopterin + GTP + H(+) = Mo-molybdopterin guanine dinucleotide + diphosphate</text>
        <dbReference type="Rhea" id="RHEA:34243"/>
        <dbReference type="ChEBI" id="CHEBI:15378"/>
        <dbReference type="ChEBI" id="CHEBI:33019"/>
        <dbReference type="ChEBI" id="CHEBI:37565"/>
        <dbReference type="ChEBI" id="CHEBI:71302"/>
        <dbReference type="ChEBI" id="CHEBI:71310"/>
        <dbReference type="EC" id="2.7.7.77"/>
    </reaction>
</comment>
<comment type="caution">
    <text evidence="8">Lacks conserved residue(s) required for the propagation of feature annotation.</text>
</comment>
<evidence type="ECO:0000256" key="6">
    <source>
        <dbReference type="ARBA" id="ARBA00023134"/>
    </source>
</evidence>
<evidence type="ECO:0000256" key="7">
    <source>
        <dbReference type="ARBA" id="ARBA00023150"/>
    </source>
</evidence>
<gene>
    <name evidence="8" type="primary">mobA</name>
    <name evidence="10" type="ORF">SAJA_09975</name>
</gene>
<dbReference type="AlphaFoldDB" id="A0A423PNB5"/>
<organism evidence="10 11">
    <name type="scientific">Salinisphaera japonica YTM-1</name>
    <dbReference type="NCBI Taxonomy" id="1209778"/>
    <lineage>
        <taxon>Bacteria</taxon>
        <taxon>Pseudomonadati</taxon>
        <taxon>Pseudomonadota</taxon>
        <taxon>Gammaproteobacteria</taxon>
        <taxon>Salinisphaerales</taxon>
        <taxon>Salinisphaeraceae</taxon>
        <taxon>Salinisphaera</taxon>
    </lineage>
</organism>
<evidence type="ECO:0000256" key="2">
    <source>
        <dbReference type="ARBA" id="ARBA00022679"/>
    </source>
</evidence>
<evidence type="ECO:0000256" key="1">
    <source>
        <dbReference type="ARBA" id="ARBA00022490"/>
    </source>
</evidence>
<sequence>MSAGYEDTTAIILAGGRATRLGGIDKGWYQLDGIPLVRHTLDRLNGQCQKTVISANRSHADYAALGYPVVADQRSDYAGPLAGIASALATVETEFALVVPVDTPWLPRDLCCCLHGAMTPDHDLVVATSPHGRQPLHCLLRVALHGDLAAALAAGERRVMRWQDKFSAACVHWSSDYPFNNINSTQDTSRPHAVDPPAKDV</sequence>
<keyword evidence="7 8" id="KW-0501">Molybdenum cofactor biosynthesis</keyword>
<dbReference type="OrthoDB" id="9788394at2"/>
<evidence type="ECO:0000256" key="3">
    <source>
        <dbReference type="ARBA" id="ARBA00022723"/>
    </source>
</evidence>
<keyword evidence="5 8" id="KW-0460">Magnesium</keyword>
<dbReference type="InterPro" id="IPR025877">
    <property type="entry name" value="MobA-like_NTP_Trfase"/>
</dbReference>
<evidence type="ECO:0000256" key="4">
    <source>
        <dbReference type="ARBA" id="ARBA00022741"/>
    </source>
</evidence>
<comment type="cofactor">
    <cofactor evidence="8">
        <name>Mg(2+)</name>
        <dbReference type="ChEBI" id="CHEBI:18420"/>
    </cofactor>
</comment>
<protein>
    <recommendedName>
        <fullName evidence="8">Molybdenum cofactor guanylyltransferase</fullName>
        <shortName evidence="8">MoCo guanylyltransferase</shortName>
        <ecNumber evidence="8">2.7.7.77</ecNumber>
    </recommendedName>
    <alternativeName>
        <fullName evidence="8">GTP:molybdopterin guanylyltransferase</fullName>
    </alternativeName>
    <alternativeName>
        <fullName evidence="8">Mo-MPT guanylyltransferase</fullName>
    </alternativeName>
    <alternativeName>
        <fullName evidence="8">Molybdopterin guanylyltransferase</fullName>
    </alternativeName>
    <alternativeName>
        <fullName evidence="8">Molybdopterin-guanine dinucleotide synthase</fullName>
        <shortName evidence="8">MGD synthase</shortName>
    </alternativeName>
</protein>
<dbReference type="EMBL" id="AYKG01000030">
    <property type="protein sequence ID" value="ROO27067.1"/>
    <property type="molecule type" value="Genomic_DNA"/>
</dbReference>
<dbReference type="InterPro" id="IPR029044">
    <property type="entry name" value="Nucleotide-diphossugar_trans"/>
</dbReference>
<dbReference type="NCBIfam" id="TIGR02665">
    <property type="entry name" value="molyb_mobA"/>
    <property type="match status" value="1"/>
</dbReference>
<evidence type="ECO:0000313" key="10">
    <source>
        <dbReference type="EMBL" id="ROO27067.1"/>
    </source>
</evidence>
<keyword evidence="1 8" id="KW-0963">Cytoplasm</keyword>
<comment type="caution">
    <text evidence="10">The sequence shown here is derived from an EMBL/GenBank/DDBJ whole genome shotgun (WGS) entry which is preliminary data.</text>
</comment>
<evidence type="ECO:0000256" key="5">
    <source>
        <dbReference type="ARBA" id="ARBA00022842"/>
    </source>
</evidence>
<name>A0A423PNB5_9GAMM</name>
<feature type="binding site" evidence="8">
    <location>
        <begin position="13"/>
        <end position="15"/>
    </location>
    <ligand>
        <name>GTP</name>
        <dbReference type="ChEBI" id="CHEBI:37565"/>
    </ligand>
</feature>
<dbReference type="Pfam" id="PF12804">
    <property type="entry name" value="NTP_transf_3"/>
    <property type="match status" value="1"/>
</dbReference>
<keyword evidence="11" id="KW-1185">Reference proteome</keyword>
<dbReference type="GO" id="GO:0061603">
    <property type="term" value="F:molybdenum cofactor guanylyltransferase activity"/>
    <property type="evidence" value="ECO:0007669"/>
    <property type="project" value="UniProtKB-EC"/>
</dbReference>
<dbReference type="GO" id="GO:0005737">
    <property type="term" value="C:cytoplasm"/>
    <property type="evidence" value="ECO:0007669"/>
    <property type="project" value="UniProtKB-SubCell"/>
</dbReference>
<feature type="binding site" evidence="8">
    <location>
        <position position="102"/>
    </location>
    <ligand>
        <name>GTP</name>
        <dbReference type="ChEBI" id="CHEBI:37565"/>
    </ligand>
</feature>
<dbReference type="PANTHER" id="PTHR19136:SF81">
    <property type="entry name" value="MOLYBDENUM COFACTOR GUANYLYLTRANSFERASE"/>
    <property type="match status" value="1"/>
</dbReference>
<comment type="function">
    <text evidence="8">Transfers a GMP moiety from GTP to Mo-molybdopterin (Mo-MPT) cofactor (Moco or molybdenum cofactor) to form Mo-molybdopterin guanine dinucleotide (Mo-MGD) cofactor.</text>
</comment>
<feature type="binding site" evidence="8">
    <location>
        <position position="72"/>
    </location>
    <ligand>
        <name>GTP</name>
        <dbReference type="ChEBI" id="CHEBI:37565"/>
    </ligand>
</feature>
<evidence type="ECO:0000313" key="11">
    <source>
        <dbReference type="Proteomes" id="UP000285310"/>
    </source>
</evidence>
<feature type="binding site" evidence="8">
    <location>
        <position position="102"/>
    </location>
    <ligand>
        <name>Mg(2+)</name>
        <dbReference type="ChEBI" id="CHEBI:18420"/>
    </ligand>
</feature>
<dbReference type="InParanoid" id="A0A423PNB5"/>